<dbReference type="AlphaFoldDB" id="A0AB39MNH7"/>
<protein>
    <submittedName>
        <fullName evidence="1">Uncharacterized protein</fullName>
    </submittedName>
</protein>
<proteinExistence type="predicted"/>
<reference evidence="1" key="1">
    <citation type="submission" date="2024-07" db="EMBL/GenBank/DDBJ databases">
        <authorList>
            <person name="Yu S.T."/>
        </authorList>
    </citation>
    <scope>NUCLEOTIDE SEQUENCE</scope>
    <source>
        <strain evidence="1">R08</strain>
    </source>
</reference>
<dbReference type="EMBL" id="CP163431">
    <property type="protein sequence ID" value="XDQ07574.1"/>
    <property type="molecule type" value="Genomic_DNA"/>
</dbReference>
<name>A0AB39MNH7_9ACTN</name>
<evidence type="ECO:0000313" key="1">
    <source>
        <dbReference type="EMBL" id="XDQ07574.1"/>
    </source>
</evidence>
<organism evidence="1">
    <name type="scientific">Streptomyces sp. R08</name>
    <dbReference type="NCBI Taxonomy" id="3238624"/>
    <lineage>
        <taxon>Bacteria</taxon>
        <taxon>Bacillati</taxon>
        <taxon>Actinomycetota</taxon>
        <taxon>Actinomycetes</taxon>
        <taxon>Kitasatosporales</taxon>
        <taxon>Streptomycetaceae</taxon>
        <taxon>Streptomyces</taxon>
    </lineage>
</organism>
<accession>A0AB39MNH7</accession>
<sequence>MKDIIITGPAPDSAPHGVRLSSVVMTHPRRQRAAEQLGTALSVPRLVVDPEPHAAPNPLRTAKVAWGAVSPDATHHAVFQDDISAGADLLDQLAAAAARHPQSAVALYANWDTRNGELVRIAALTGISWVRGRWDEYVPTVALSMPADVARALPGFTRAMDMKFDDEAASLHLSRQRCRTYIPVPNPVEHIGDDSISGMNHHGIRKSACHVVDPDLPESLALGAVLERVDFIPFLRFGESRVVLDHVVGTGDTPLCVEWREALPHMGLAYWDLFDGFRAGGGFSARSDWEQVERTLGGDYALELWIHCFLLGWQVQRVSQHVDPAWVIGSAERLQRLASVAISTIGIGGLPRTRRAEVTPALREALTTAAEHRVSMGRGFAARHRTRAQQ</sequence>
<gene>
    <name evidence="1" type="ORF">AB5J58_48670</name>
</gene>
<dbReference type="RefSeq" id="WP_369192345.1">
    <property type="nucleotide sequence ID" value="NZ_CP163431.1"/>
</dbReference>